<keyword evidence="3" id="KW-1185">Reference proteome</keyword>
<dbReference type="SUPFAM" id="SSF53756">
    <property type="entry name" value="UDP-Glycosyltransferase/glycogen phosphorylase"/>
    <property type="match status" value="1"/>
</dbReference>
<organism evidence="2 3">
    <name type="scientific">Neoroseomonas marina</name>
    <dbReference type="NCBI Taxonomy" id="1232220"/>
    <lineage>
        <taxon>Bacteria</taxon>
        <taxon>Pseudomonadati</taxon>
        <taxon>Pseudomonadota</taxon>
        <taxon>Alphaproteobacteria</taxon>
        <taxon>Acetobacterales</taxon>
        <taxon>Acetobacteraceae</taxon>
        <taxon>Neoroseomonas</taxon>
    </lineage>
</organism>
<proteinExistence type="predicted"/>
<dbReference type="GO" id="GO:0016757">
    <property type="term" value="F:glycosyltransferase activity"/>
    <property type="evidence" value="ECO:0007669"/>
    <property type="project" value="InterPro"/>
</dbReference>
<evidence type="ECO:0000313" key="3">
    <source>
        <dbReference type="Proteomes" id="UP000548582"/>
    </source>
</evidence>
<reference evidence="2 3" key="1">
    <citation type="submission" date="2020-03" db="EMBL/GenBank/DDBJ databases">
        <authorList>
            <person name="Sun Q."/>
        </authorList>
    </citation>
    <scope>NUCLEOTIDE SEQUENCE [LARGE SCALE GENOMIC DNA]</scope>
    <source>
        <strain evidence="2 3">JC162</strain>
    </source>
</reference>
<dbReference type="Pfam" id="PF00534">
    <property type="entry name" value="Glycos_transf_1"/>
    <property type="match status" value="1"/>
</dbReference>
<dbReference type="Proteomes" id="UP000548582">
    <property type="component" value="Unassembled WGS sequence"/>
</dbReference>
<dbReference type="AlphaFoldDB" id="A0A848ED17"/>
<accession>A0A848ED17</accession>
<evidence type="ECO:0000259" key="1">
    <source>
        <dbReference type="Pfam" id="PF00534"/>
    </source>
</evidence>
<protein>
    <submittedName>
        <fullName evidence="2">Glycosyltransferase family 4 protein</fullName>
    </submittedName>
</protein>
<gene>
    <name evidence="2" type="ORF">GWK16_11845</name>
</gene>
<sequence length="327" mass="36766">MTIAFLGHSYHQRTASSGFMQDILREAYGAMDCFFDDSWAGGIALDVPGIVARGYDHIHIWQMESLAAAVAAAGPSVPVTFYPMLDSARMAKDDFWRRVAGHMRIVCFSRTLHLQMLRRGLESACFEYMPDPGSQVPVADPEPESLFFWQRRRDLGWPEVRRLLPPGFAGRVHLHMHLDPTYGTPEPPPAEEIARYRITTSTWFEDRAELDALTRGFAGYVAPRLHEGIGMSFLEAMARGQCVIAADNPTMNEYITHGVNGLLFTPREPAPLDLSRMAEIGRRARQGIEAGFERWERDRRGRLLDYIDAPRGADTALLREASLAMIA</sequence>
<dbReference type="EMBL" id="JABBKX010000003">
    <property type="protein sequence ID" value="NMJ41936.1"/>
    <property type="molecule type" value="Genomic_DNA"/>
</dbReference>
<name>A0A848ED17_9PROT</name>
<dbReference type="RefSeq" id="WP_170054166.1">
    <property type="nucleotide sequence ID" value="NZ_JABBKX010000003.1"/>
</dbReference>
<evidence type="ECO:0000313" key="2">
    <source>
        <dbReference type="EMBL" id="NMJ41936.1"/>
    </source>
</evidence>
<comment type="caution">
    <text evidence="2">The sequence shown here is derived from an EMBL/GenBank/DDBJ whole genome shotgun (WGS) entry which is preliminary data.</text>
</comment>
<dbReference type="InterPro" id="IPR001296">
    <property type="entry name" value="Glyco_trans_1"/>
</dbReference>
<dbReference type="Gene3D" id="3.40.50.2000">
    <property type="entry name" value="Glycogen Phosphorylase B"/>
    <property type="match status" value="1"/>
</dbReference>
<feature type="domain" description="Glycosyl transferase family 1" evidence="1">
    <location>
        <begin position="202"/>
        <end position="269"/>
    </location>
</feature>
<keyword evidence="2" id="KW-0808">Transferase</keyword>